<dbReference type="GO" id="GO:0006508">
    <property type="term" value="P:proteolysis"/>
    <property type="evidence" value="ECO:0007669"/>
    <property type="project" value="UniProtKB-KW"/>
</dbReference>
<dbReference type="PANTHER" id="PTHR11757:SF19">
    <property type="entry name" value="PROLYL ENDOPEPTIDASE-LIKE"/>
    <property type="match status" value="1"/>
</dbReference>
<dbReference type="GO" id="GO:0004252">
    <property type="term" value="F:serine-type endopeptidase activity"/>
    <property type="evidence" value="ECO:0007669"/>
    <property type="project" value="InterPro"/>
</dbReference>
<feature type="domain" description="Peptidase S9 prolyl oligopeptidase catalytic" evidence="5">
    <location>
        <begin position="465"/>
        <end position="679"/>
    </location>
</feature>
<dbReference type="Gene3D" id="2.130.10.120">
    <property type="entry name" value="Prolyl oligopeptidase, N-terminal domain"/>
    <property type="match status" value="1"/>
</dbReference>
<evidence type="ECO:0000259" key="5">
    <source>
        <dbReference type="Pfam" id="PF00326"/>
    </source>
</evidence>
<reference evidence="7 8" key="1">
    <citation type="submission" date="2021-01" db="EMBL/GenBank/DDBJ databases">
        <title>FDA dAtabase for Regulatory Grade micrObial Sequences (FDA-ARGOS): Supporting development and validation of Infectious Disease Dx tests.</title>
        <authorList>
            <person name="Nelson B."/>
            <person name="Plummer A."/>
            <person name="Tallon L."/>
            <person name="Sadzewicz L."/>
            <person name="Zhao X."/>
            <person name="Boylan J."/>
            <person name="Ott S."/>
            <person name="Bowen H."/>
            <person name="Vavikolanu K."/>
            <person name="Mehta A."/>
            <person name="Aluvathingal J."/>
            <person name="Nadendla S."/>
            <person name="Myers T."/>
            <person name="Yan Y."/>
            <person name="Sichtig H."/>
        </authorList>
    </citation>
    <scope>NUCLEOTIDE SEQUENCE [LARGE SCALE GENOMIC DNA]</scope>
    <source>
        <strain evidence="7 8">FDAARGOS_1161</strain>
    </source>
</reference>
<evidence type="ECO:0000256" key="2">
    <source>
        <dbReference type="ARBA" id="ARBA00022670"/>
    </source>
</evidence>
<proteinExistence type="inferred from homology"/>
<evidence type="ECO:0000259" key="6">
    <source>
        <dbReference type="Pfam" id="PF02897"/>
    </source>
</evidence>
<gene>
    <name evidence="7" type="ORF">I6J18_22610</name>
</gene>
<dbReference type="KEGG" id="ppsr:I6J18_22610"/>
<dbReference type="SUPFAM" id="SSF53474">
    <property type="entry name" value="alpha/beta-Hydrolases"/>
    <property type="match status" value="1"/>
</dbReference>
<dbReference type="InterPro" id="IPR051543">
    <property type="entry name" value="Serine_Peptidase_S9A"/>
</dbReference>
<name>A0A974S0B1_PERPY</name>
<organism evidence="7 8">
    <name type="scientific">Peribacillus psychrosaccharolyticus</name>
    <name type="common">Bacillus psychrosaccharolyticus</name>
    <dbReference type="NCBI Taxonomy" id="1407"/>
    <lineage>
        <taxon>Bacteria</taxon>
        <taxon>Bacillati</taxon>
        <taxon>Bacillota</taxon>
        <taxon>Bacilli</taxon>
        <taxon>Bacillales</taxon>
        <taxon>Bacillaceae</taxon>
        <taxon>Peribacillus</taxon>
    </lineage>
</organism>
<sequence>MNPPIAKKIPQTFELHEDIRQDDYYWMNDKTNPEVIAYLEAENSYYNEVMKPLENSTTELYEAMVASIPASESQVPVQSGPYFYYIRQEKELQYPIYARKHAIDRAQLASAEEEITLDLNTLASDDDYLSTTDIRISNDHRYLAYLENRDGTDSYTLFVKDLHTGEILQDVLPNVYIYSSVEWSNCGKYIFYVILNDLQRPHQLWRHEIGTAVTDDVLLLEETDVTFNLFISKSQSSRFIFATSKSTTTTEVQLIDADNPLTAPRLFDARREGVEYGVEHWENDFILLTNENALNFTLLRCPVENLSARTPIVSYNEAYFLKGIYPFKHQVYVTGRANGLEQVWRVEENALVQLEWDEAIYSVSMIQEQDYETTEVLIQYQSYITPKTTISIDIESGERHVLQETPVTGDYDRTQYVQQQVWVPTAEGVNVPVLLHYKKNALDNGPAPLILSAYGSYGYSSDPFFSAYRLPVLDKGVILATAQVRGGSELGRSWYFNGKMQHKKNTFTDFISAADYLVQEGFTTTELIAGRGGSAGGLLIGAVSNMAGDSFKVLVPEVPFVDVMTTMLDETIPLTTSEWDEWGNPKNREDYNYMRSYSPYDNVEAKAYPHMYVTTGLNDPRVGYWEPAKWVARLRELKIDDNTLVLKTNMGAGHFGASGRFNQLRELAEGYAFIFSKLGVK</sequence>
<evidence type="ECO:0000256" key="4">
    <source>
        <dbReference type="ARBA" id="ARBA00022825"/>
    </source>
</evidence>
<dbReference type="Pfam" id="PF00326">
    <property type="entry name" value="Peptidase_S9"/>
    <property type="match status" value="1"/>
</dbReference>
<dbReference type="Gene3D" id="3.40.50.1820">
    <property type="entry name" value="alpha/beta hydrolase"/>
    <property type="match status" value="1"/>
</dbReference>
<protein>
    <submittedName>
        <fullName evidence="7">S9 family peptidase</fullName>
    </submittedName>
</protein>
<evidence type="ECO:0000256" key="3">
    <source>
        <dbReference type="ARBA" id="ARBA00022801"/>
    </source>
</evidence>
<dbReference type="AlphaFoldDB" id="A0A974S0B1"/>
<dbReference type="Proteomes" id="UP000595254">
    <property type="component" value="Chromosome"/>
</dbReference>
<dbReference type="InterPro" id="IPR029058">
    <property type="entry name" value="AB_hydrolase_fold"/>
</dbReference>
<dbReference type="SUPFAM" id="SSF50993">
    <property type="entry name" value="Peptidase/esterase 'gauge' domain"/>
    <property type="match status" value="1"/>
</dbReference>
<dbReference type="EMBL" id="CP068053">
    <property type="protein sequence ID" value="QQT00324.1"/>
    <property type="molecule type" value="Genomic_DNA"/>
</dbReference>
<evidence type="ECO:0000313" key="7">
    <source>
        <dbReference type="EMBL" id="QQT00324.1"/>
    </source>
</evidence>
<keyword evidence="3" id="KW-0378">Hydrolase</keyword>
<dbReference type="InterPro" id="IPR002471">
    <property type="entry name" value="Pept_S9_AS"/>
</dbReference>
<feature type="domain" description="Peptidase S9A N-terminal" evidence="6">
    <location>
        <begin position="4"/>
        <end position="404"/>
    </location>
</feature>
<dbReference type="PRINTS" id="PR00862">
    <property type="entry name" value="PROLIGOPTASE"/>
</dbReference>
<evidence type="ECO:0000256" key="1">
    <source>
        <dbReference type="ARBA" id="ARBA00005228"/>
    </source>
</evidence>
<dbReference type="RefSeq" id="WP_201647752.1">
    <property type="nucleotide sequence ID" value="NZ_CP068053.1"/>
</dbReference>
<evidence type="ECO:0000313" key="8">
    <source>
        <dbReference type="Proteomes" id="UP000595254"/>
    </source>
</evidence>
<accession>A0A974S0B1</accession>
<dbReference type="InterPro" id="IPR002470">
    <property type="entry name" value="Peptidase_S9A"/>
</dbReference>
<dbReference type="InterPro" id="IPR023302">
    <property type="entry name" value="Pept_S9A_N"/>
</dbReference>
<dbReference type="Pfam" id="PF02897">
    <property type="entry name" value="Peptidase_S9_N"/>
    <property type="match status" value="1"/>
</dbReference>
<keyword evidence="8" id="KW-1185">Reference proteome</keyword>
<comment type="similarity">
    <text evidence="1">Belongs to the peptidase S9A family.</text>
</comment>
<dbReference type="InterPro" id="IPR001375">
    <property type="entry name" value="Peptidase_S9_cat"/>
</dbReference>
<dbReference type="PROSITE" id="PS00708">
    <property type="entry name" value="PRO_ENDOPEP_SER"/>
    <property type="match status" value="1"/>
</dbReference>
<dbReference type="PANTHER" id="PTHR11757">
    <property type="entry name" value="PROTEASE FAMILY S9A OLIGOPEPTIDASE"/>
    <property type="match status" value="1"/>
</dbReference>
<keyword evidence="4" id="KW-0720">Serine protease</keyword>
<keyword evidence="2" id="KW-0645">Protease</keyword>